<dbReference type="EMBL" id="JBHRXV010000003">
    <property type="protein sequence ID" value="MFC3711664.1"/>
    <property type="molecule type" value="Genomic_DNA"/>
</dbReference>
<sequence length="74" mass="7351">MPPLLSKIFSGEEAAGSTGQQLGGEADLTIDAAIGAGVEYDDGTGETHSFGLQQDVSVQASTVVLLDGGNGGEI</sequence>
<reference evidence="3" key="1">
    <citation type="journal article" date="2019" name="Int. J. Syst. Evol. Microbiol.">
        <title>The Global Catalogue of Microorganisms (GCM) 10K type strain sequencing project: providing services to taxonomists for standard genome sequencing and annotation.</title>
        <authorList>
            <consortium name="The Broad Institute Genomics Platform"/>
            <consortium name="The Broad Institute Genome Sequencing Center for Infectious Disease"/>
            <person name="Wu L."/>
            <person name="Ma J."/>
        </authorList>
    </citation>
    <scope>NUCLEOTIDE SEQUENCE [LARGE SCALE GENOMIC DNA]</scope>
    <source>
        <strain evidence="3">KCTC 42644</strain>
    </source>
</reference>
<protein>
    <submittedName>
        <fullName evidence="2">Uncharacterized protein</fullName>
    </submittedName>
</protein>
<gene>
    <name evidence="2" type="ORF">ACFOMD_03725</name>
</gene>
<name>A0ABV7X6A1_9SPHN</name>
<proteinExistence type="predicted"/>
<organism evidence="2 3">
    <name type="scientific">Sphingoaurantiacus capsulatus</name>
    <dbReference type="NCBI Taxonomy" id="1771310"/>
    <lineage>
        <taxon>Bacteria</taxon>
        <taxon>Pseudomonadati</taxon>
        <taxon>Pseudomonadota</taxon>
        <taxon>Alphaproteobacteria</taxon>
        <taxon>Sphingomonadales</taxon>
        <taxon>Sphingosinicellaceae</taxon>
        <taxon>Sphingoaurantiacus</taxon>
    </lineage>
</organism>
<evidence type="ECO:0000313" key="3">
    <source>
        <dbReference type="Proteomes" id="UP001595615"/>
    </source>
</evidence>
<evidence type="ECO:0000313" key="2">
    <source>
        <dbReference type="EMBL" id="MFC3711664.1"/>
    </source>
</evidence>
<evidence type="ECO:0000256" key="1">
    <source>
        <dbReference type="SAM" id="MobiDB-lite"/>
    </source>
</evidence>
<accession>A0ABV7X6A1</accession>
<keyword evidence="3" id="KW-1185">Reference proteome</keyword>
<dbReference type="Proteomes" id="UP001595615">
    <property type="component" value="Unassembled WGS sequence"/>
</dbReference>
<feature type="region of interest" description="Disordered" evidence="1">
    <location>
        <begin position="1"/>
        <end position="23"/>
    </location>
</feature>
<dbReference type="RefSeq" id="WP_380857038.1">
    <property type="nucleotide sequence ID" value="NZ_JBHRXV010000003.1"/>
</dbReference>
<comment type="caution">
    <text evidence="2">The sequence shown here is derived from an EMBL/GenBank/DDBJ whole genome shotgun (WGS) entry which is preliminary data.</text>
</comment>